<proteinExistence type="predicted"/>
<name>A0A099NVI4_PICKU</name>
<feature type="region of interest" description="Disordered" evidence="1">
    <location>
        <begin position="492"/>
        <end position="539"/>
    </location>
</feature>
<feature type="compositionally biased region" description="Polar residues" evidence="1">
    <location>
        <begin position="152"/>
        <end position="182"/>
    </location>
</feature>
<organism evidence="2 3">
    <name type="scientific">Pichia kudriavzevii</name>
    <name type="common">Yeast</name>
    <name type="synonym">Issatchenkia orientalis</name>
    <dbReference type="NCBI Taxonomy" id="4909"/>
    <lineage>
        <taxon>Eukaryota</taxon>
        <taxon>Fungi</taxon>
        <taxon>Dikarya</taxon>
        <taxon>Ascomycota</taxon>
        <taxon>Saccharomycotina</taxon>
        <taxon>Pichiomycetes</taxon>
        <taxon>Pichiales</taxon>
        <taxon>Pichiaceae</taxon>
        <taxon>Pichia</taxon>
    </lineage>
</organism>
<gene>
    <name evidence="2" type="ORF">JL09_g4923</name>
</gene>
<evidence type="ECO:0000313" key="2">
    <source>
        <dbReference type="EMBL" id="KGK35927.1"/>
    </source>
</evidence>
<dbReference type="VEuPathDB" id="FungiDB:C5L36_0C00520"/>
<dbReference type="EMBL" id="JQFK01000243">
    <property type="protein sequence ID" value="KGK35927.1"/>
    <property type="molecule type" value="Genomic_DNA"/>
</dbReference>
<feature type="compositionally biased region" description="Acidic residues" evidence="1">
    <location>
        <begin position="590"/>
        <end position="605"/>
    </location>
</feature>
<protein>
    <recommendedName>
        <fullName evidence="4">CENP-T/Histone H4 histone fold domain-containing protein</fullName>
    </recommendedName>
</protein>
<evidence type="ECO:0000256" key="1">
    <source>
        <dbReference type="SAM" id="MobiDB-lite"/>
    </source>
</evidence>
<feature type="region of interest" description="Disordered" evidence="1">
    <location>
        <begin position="126"/>
        <end position="182"/>
    </location>
</feature>
<feature type="compositionally biased region" description="Basic and acidic residues" evidence="1">
    <location>
        <begin position="513"/>
        <end position="527"/>
    </location>
</feature>
<feature type="compositionally biased region" description="Low complexity" evidence="1">
    <location>
        <begin position="48"/>
        <end position="69"/>
    </location>
</feature>
<feature type="compositionally biased region" description="Low complexity" evidence="1">
    <location>
        <begin position="236"/>
        <end position="245"/>
    </location>
</feature>
<accession>A0A099NVI4</accession>
<evidence type="ECO:0008006" key="4">
    <source>
        <dbReference type="Google" id="ProtNLM"/>
    </source>
</evidence>
<feature type="compositionally biased region" description="Polar residues" evidence="1">
    <location>
        <begin position="572"/>
        <end position="581"/>
    </location>
</feature>
<dbReference type="HOGENOM" id="CLU_452017_0_0_1"/>
<feature type="region of interest" description="Disordered" evidence="1">
    <location>
        <begin position="38"/>
        <end position="96"/>
    </location>
</feature>
<dbReference type="Proteomes" id="UP000029867">
    <property type="component" value="Unassembled WGS sequence"/>
</dbReference>
<feature type="compositionally biased region" description="Polar residues" evidence="1">
    <location>
        <begin position="528"/>
        <end position="539"/>
    </location>
</feature>
<feature type="region of interest" description="Disordered" evidence="1">
    <location>
        <begin position="572"/>
        <end position="605"/>
    </location>
</feature>
<comment type="caution">
    <text evidence="2">The sequence shown here is derived from an EMBL/GenBank/DDBJ whole genome shotgun (WGS) entry which is preliminary data.</text>
</comment>
<dbReference type="AlphaFoldDB" id="A0A099NVI4"/>
<feature type="region of interest" description="Disordered" evidence="1">
    <location>
        <begin position="233"/>
        <end position="254"/>
    </location>
</feature>
<sequence length="605" mass="68485">MNLQLQYLKKINNINYFTVFSKPIFELLAQRMSLNATPQRKMELEQAPSRPMTPRSPRSPHSPYTSRSPHTPRKSLTPLTKHALQMSTTPTRNRLLLTPTKNKQRQIYDPLTDLQILGKLFHAQTSIKKKQKPNPARETSPTAKVGLEQDQEIVSGNDRTQSTFSSPSKPQTFAPFSSPTPQIPLNSTIPSFVNKDVRNFGRYFGETSSLHNTSSLQDSVEHSSSMVVDDTLPITQSQSQSQQVQTPDRDVSRRNTTFESYADTSIAVPEAILRDGSGILGMSDSEDDRQEGDVSIGQQVDGDIPALGEYPDFADLTNEEIEDYKANLSIIQASSDESDEDVEAGDLSLVRDYYEHKETQRKRRRSFNTTHTPQKPPLFTIRLVKKMFQTLQLPAPMNLNEDLFNELTNRFIEIELRKSMQMSKENGMNNRIVYTDLLGDDEDDESILLNAMSECDLETVKIIEGVLYSNLALRKKRHENVRVPRLSRGSIDSQSEAKWYQPNDGVASFPQTPRRDTNRDDNGKAETTESISDLGNIDSSVIEMPEQKDEGSNPFDDDKVVDLDKYSSYITLQIQQDASDSSDLEIPLAVEEEEEEDDEETDIEE</sequence>
<evidence type="ECO:0000313" key="3">
    <source>
        <dbReference type="Proteomes" id="UP000029867"/>
    </source>
</evidence>
<reference evidence="3" key="1">
    <citation type="journal article" date="2014" name="Microb. Cell Fact.">
        <title>Exploiting Issatchenkia orientalis SD108 for succinic acid production.</title>
        <authorList>
            <person name="Xiao H."/>
            <person name="Shao Z."/>
            <person name="Jiang Y."/>
            <person name="Dole S."/>
            <person name="Zhao H."/>
        </authorList>
    </citation>
    <scope>NUCLEOTIDE SEQUENCE [LARGE SCALE GENOMIC DNA]</scope>
    <source>
        <strain evidence="3">SD108</strain>
    </source>
</reference>